<accession>A0ACC1JBZ2</accession>
<dbReference type="EMBL" id="JANBPW010001144">
    <property type="protein sequence ID" value="KAJ1945914.1"/>
    <property type="molecule type" value="Genomic_DNA"/>
</dbReference>
<keyword evidence="1" id="KW-0808">Transferase</keyword>
<name>A0ACC1JBZ2_9FUNG</name>
<proteinExistence type="predicted"/>
<reference evidence="1" key="1">
    <citation type="submission" date="2022-07" db="EMBL/GenBank/DDBJ databases">
        <title>Phylogenomic reconstructions and comparative analyses of Kickxellomycotina fungi.</title>
        <authorList>
            <person name="Reynolds N.K."/>
            <person name="Stajich J.E."/>
            <person name="Barry K."/>
            <person name="Grigoriev I.V."/>
            <person name="Crous P."/>
            <person name="Smith M.E."/>
        </authorList>
    </citation>
    <scope>NUCLEOTIDE SEQUENCE</scope>
    <source>
        <strain evidence="1">NRRL 5244</strain>
    </source>
</reference>
<sequence>MAAVGSSNKRKRLIERSLPSKIEAYIPESRLFAQLQTLERKLDTKIVRKRLEVQEALGKPVYKKRILRVFVSNLASNQADQQEETDAEGDSKLDALVAPSWTLRIEGRLLDVPGATNKSRPGQHKFSEFVNSVMVELNRDSSHADNLVQWRRTTDNDVDGFEIKRRGDEDVKTKITLEMRTATDRFKVNNVKLRDLLDIRGTVSKAGFIMKLWQYIKLNNLQDSDDPDQIKCDAGLQKALGHPVVS</sequence>
<evidence type="ECO:0000313" key="1">
    <source>
        <dbReference type="EMBL" id="KAJ1945914.1"/>
    </source>
</evidence>
<gene>
    <name evidence="1" type="primary">ssr3_1</name>
    <name evidence="1" type="ORF">FBU59_002172</name>
</gene>
<feature type="non-terminal residue" evidence="1">
    <location>
        <position position="246"/>
    </location>
</feature>
<dbReference type="Proteomes" id="UP001150603">
    <property type="component" value="Unassembled WGS sequence"/>
</dbReference>
<evidence type="ECO:0000313" key="2">
    <source>
        <dbReference type="Proteomes" id="UP001150603"/>
    </source>
</evidence>
<organism evidence="1 2">
    <name type="scientific">Linderina macrospora</name>
    <dbReference type="NCBI Taxonomy" id="4868"/>
    <lineage>
        <taxon>Eukaryota</taxon>
        <taxon>Fungi</taxon>
        <taxon>Fungi incertae sedis</taxon>
        <taxon>Zoopagomycota</taxon>
        <taxon>Kickxellomycotina</taxon>
        <taxon>Kickxellomycetes</taxon>
        <taxon>Kickxellales</taxon>
        <taxon>Kickxellaceae</taxon>
        <taxon>Linderina</taxon>
    </lineage>
</organism>
<dbReference type="EC" id="2.7.11.1" evidence="1"/>
<comment type="caution">
    <text evidence="1">The sequence shown here is derived from an EMBL/GenBank/DDBJ whole genome shotgun (WGS) entry which is preliminary data.</text>
</comment>
<keyword evidence="2" id="KW-1185">Reference proteome</keyword>
<protein>
    <submittedName>
        <fullName evidence="1">SWI/SNF and RSC complex subunit Ssr3</fullName>
        <ecNumber evidence="1">2.7.11.1</ecNumber>
    </submittedName>
</protein>